<proteinExistence type="predicted"/>
<keyword evidence="2" id="KW-1185">Reference proteome</keyword>
<reference evidence="1 2" key="1">
    <citation type="submission" date="2017-05" db="EMBL/GenBank/DDBJ databases">
        <authorList>
            <person name="Adair T.L."/>
            <person name="Addison C.M."/>
            <person name="Gaw C.A."/>
            <person name="Hughes C.C."/>
            <person name="Jaffery R.T."/>
            <person name="Kapoor P."/>
            <person name="Katragadda N."/>
            <person name="Lucas L.G."/>
            <person name="Munoz A."/>
            <person name="Munson M.C."/>
            <person name="Sessa C.N."/>
            <person name="Wilson J.A."/>
            <person name="Young A.M."/>
            <person name="Stoner T.H."/>
            <person name="Garlena R.A."/>
            <person name="Russell D.A."/>
            <person name="Pope W.H."/>
            <person name="Jacobs-Sera D."/>
            <person name="Hatfull G.F."/>
        </authorList>
    </citation>
    <scope>NUCLEOTIDE SEQUENCE [LARGE SCALE GENOMIC DNA]</scope>
</reference>
<gene>
    <name evidence="1" type="primary">53</name>
    <name evidence="1" type="ORF">SEA_NUBIA_53</name>
</gene>
<accession>A0A222ZGC8</accession>
<dbReference type="RefSeq" id="YP_010050344.1">
    <property type="nucleotide sequence ID" value="NC_054426.1"/>
</dbReference>
<dbReference type="EMBL" id="MF140424">
    <property type="protein sequence ID" value="ASR83786.1"/>
    <property type="molecule type" value="Genomic_DNA"/>
</dbReference>
<organism evidence="1 2">
    <name type="scientific">Arthrobacter phage Nubia</name>
    <dbReference type="NCBI Taxonomy" id="2015865"/>
    <lineage>
        <taxon>Viruses</taxon>
        <taxon>Duplodnaviria</taxon>
        <taxon>Heunggongvirae</taxon>
        <taxon>Uroviricota</taxon>
        <taxon>Caudoviricetes</taxon>
        <taxon>Korravirus</taxon>
        <taxon>Korravirus nubia</taxon>
    </lineage>
</organism>
<name>A0A222ZGC8_9CAUD</name>
<dbReference type="KEGG" id="vg:63911071"/>
<dbReference type="Proteomes" id="UP000226027">
    <property type="component" value="Segment"/>
</dbReference>
<evidence type="ECO:0000313" key="1">
    <source>
        <dbReference type="EMBL" id="ASR83786.1"/>
    </source>
</evidence>
<evidence type="ECO:0000313" key="2">
    <source>
        <dbReference type="Proteomes" id="UP000226027"/>
    </source>
</evidence>
<protein>
    <submittedName>
        <fullName evidence="1">Uncharacterized protein</fullName>
    </submittedName>
</protein>
<sequence length="104" mass="12014">MVKFNLEGRTGQPPSKEPEMNIKTETLANIKSVMNDISTELQDLDPSLSLTGEVFFDFRSDRVWYKMWNDENDQTNWIAFLPERAAHGENLVIVDDTTEALMFE</sequence>
<dbReference type="GeneID" id="63911071"/>